<dbReference type="InterPro" id="IPR050951">
    <property type="entry name" value="Retrovirus_Pol_polyprotein"/>
</dbReference>
<gene>
    <name evidence="3" type="ORF">O181_034441</name>
</gene>
<evidence type="ECO:0000259" key="2">
    <source>
        <dbReference type="PROSITE" id="PS50994"/>
    </source>
</evidence>
<dbReference type="InterPro" id="IPR012337">
    <property type="entry name" value="RNaseH-like_sf"/>
</dbReference>
<dbReference type="AlphaFoldDB" id="A0A9Q3H814"/>
<keyword evidence="4" id="KW-1185">Reference proteome</keyword>
<keyword evidence="1" id="KW-0694">RNA-binding</keyword>
<dbReference type="Proteomes" id="UP000765509">
    <property type="component" value="Unassembled WGS sequence"/>
</dbReference>
<dbReference type="InterPro" id="IPR036397">
    <property type="entry name" value="RNaseH_sf"/>
</dbReference>
<reference evidence="3" key="1">
    <citation type="submission" date="2021-03" db="EMBL/GenBank/DDBJ databases">
        <title>Draft genome sequence of rust myrtle Austropuccinia psidii MF-1, a brazilian biotype.</title>
        <authorList>
            <person name="Quecine M.C."/>
            <person name="Pachon D.M.R."/>
            <person name="Bonatelli M.L."/>
            <person name="Correr F.H."/>
            <person name="Franceschini L.M."/>
            <person name="Leite T.F."/>
            <person name="Margarido G.R.A."/>
            <person name="Almeida C.A."/>
            <person name="Ferrarezi J.A."/>
            <person name="Labate C.A."/>
        </authorList>
    </citation>
    <scope>NUCLEOTIDE SEQUENCE</scope>
    <source>
        <strain evidence="3">MF-1</strain>
    </source>
</reference>
<dbReference type="GO" id="GO:0005634">
    <property type="term" value="C:nucleus"/>
    <property type="evidence" value="ECO:0007669"/>
    <property type="project" value="UniProtKB-ARBA"/>
</dbReference>
<dbReference type="GO" id="GO:0015074">
    <property type="term" value="P:DNA integration"/>
    <property type="evidence" value="ECO:0007669"/>
    <property type="project" value="InterPro"/>
</dbReference>
<accession>A0A9Q3H814</accession>
<dbReference type="Gene3D" id="3.30.420.10">
    <property type="entry name" value="Ribonuclease H-like superfamily/Ribonuclease H"/>
    <property type="match status" value="1"/>
</dbReference>
<dbReference type="SUPFAM" id="SSF53098">
    <property type="entry name" value="Ribonuclease H-like"/>
    <property type="match status" value="1"/>
</dbReference>
<organism evidence="3 4">
    <name type="scientific">Austropuccinia psidii MF-1</name>
    <dbReference type="NCBI Taxonomy" id="1389203"/>
    <lineage>
        <taxon>Eukaryota</taxon>
        <taxon>Fungi</taxon>
        <taxon>Dikarya</taxon>
        <taxon>Basidiomycota</taxon>
        <taxon>Pucciniomycotina</taxon>
        <taxon>Pucciniomycetes</taxon>
        <taxon>Pucciniales</taxon>
        <taxon>Sphaerophragmiaceae</taxon>
        <taxon>Austropuccinia</taxon>
    </lineage>
</organism>
<evidence type="ECO:0000313" key="3">
    <source>
        <dbReference type="EMBL" id="MBW0494726.1"/>
    </source>
</evidence>
<evidence type="ECO:0000313" key="4">
    <source>
        <dbReference type="Proteomes" id="UP000765509"/>
    </source>
</evidence>
<proteinExistence type="predicted"/>
<name>A0A9Q3H814_9BASI</name>
<protein>
    <recommendedName>
        <fullName evidence="2">Integrase catalytic domain-containing protein</fullName>
    </recommendedName>
</protein>
<evidence type="ECO:0000256" key="1">
    <source>
        <dbReference type="ARBA" id="ARBA00022884"/>
    </source>
</evidence>
<dbReference type="GO" id="GO:0003723">
    <property type="term" value="F:RNA binding"/>
    <property type="evidence" value="ECO:0007669"/>
    <property type="project" value="UniProtKB-KW"/>
</dbReference>
<dbReference type="PROSITE" id="PS50994">
    <property type="entry name" value="INTEGRASE"/>
    <property type="match status" value="1"/>
</dbReference>
<sequence length="146" mass="17051">MYTPLFFLSKGIETCGVPNIIFSDRDPKFTSEFWTNIYEMLENNLAFSTAYHPQTDGIAERMIQPMGDIMKRFSPYDMEYEDNEGYIHDLVTILPAIQLSYNTSRHFTTGKSYSLIVKGWNPHFTVVCLKRNILKINPTAEEFHYM</sequence>
<feature type="domain" description="Integrase catalytic" evidence="2">
    <location>
        <begin position="1"/>
        <end position="121"/>
    </location>
</feature>
<comment type="caution">
    <text evidence="3">The sequence shown here is derived from an EMBL/GenBank/DDBJ whole genome shotgun (WGS) entry which is preliminary data.</text>
</comment>
<dbReference type="InterPro" id="IPR001584">
    <property type="entry name" value="Integrase_cat-core"/>
</dbReference>
<dbReference type="EMBL" id="AVOT02012708">
    <property type="protein sequence ID" value="MBW0494726.1"/>
    <property type="molecule type" value="Genomic_DNA"/>
</dbReference>
<dbReference type="PANTHER" id="PTHR37984">
    <property type="entry name" value="PROTEIN CBG26694"/>
    <property type="match status" value="1"/>
</dbReference>
<dbReference type="PANTHER" id="PTHR37984:SF5">
    <property type="entry name" value="PROTEIN NYNRIN-LIKE"/>
    <property type="match status" value="1"/>
</dbReference>